<dbReference type="Gene3D" id="4.10.91.10">
    <property type="entry name" value="Cytochrome c oxidase, subunit VIIa"/>
    <property type="match status" value="1"/>
</dbReference>
<evidence type="ECO:0000256" key="5">
    <source>
        <dbReference type="ARBA" id="ARBA00023136"/>
    </source>
</evidence>
<dbReference type="GO" id="GO:0006123">
    <property type="term" value="P:mitochondrial electron transport, cytochrome c to oxygen"/>
    <property type="evidence" value="ECO:0007669"/>
    <property type="project" value="InterPro"/>
</dbReference>
<comment type="subcellular location">
    <subcellularLocation>
        <location evidence="1">Mitochondrion inner membrane</location>
    </subcellularLocation>
</comment>
<feature type="transmembrane region" description="Helical" evidence="6">
    <location>
        <begin position="93"/>
        <end position="114"/>
    </location>
</feature>
<proteinExistence type="inferred from homology"/>
<evidence type="ECO:0000256" key="6">
    <source>
        <dbReference type="SAM" id="Phobius"/>
    </source>
</evidence>
<dbReference type="EMBL" id="JACMRX010000003">
    <property type="protein sequence ID" value="KAF7992785.1"/>
    <property type="molecule type" value="Genomic_DNA"/>
</dbReference>
<dbReference type="AlphaFoldDB" id="A0A834XVE1"/>
<dbReference type="GO" id="GO:0045277">
    <property type="term" value="C:respiratory chain complex IV"/>
    <property type="evidence" value="ECO:0007669"/>
    <property type="project" value="InterPro"/>
</dbReference>
<dbReference type="GO" id="GO:0005743">
    <property type="term" value="C:mitochondrial inner membrane"/>
    <property type="evidence" value="ECO:0007669"/>
    <property type="project" value="UniProtKB-SubCell"/>
</dbReference>
<dbReference type="InterPro" id="IPR036539">
    <property type="entry name" value="Cyt_c_oxidase_su7a_sf"/>
</dbReference>
<keyword evidence="3" id="KW-0999">Mitochondrion inner membrane</keyword>
<organism evidence="7 8">
    <name type="scientific">Aphidius gifuensis</name>
    <name type="common">Parasitoid wasp</name>
    <dbReference type="NCBI Taxonomy" id="684658"/>
    <lineage>
        <taxon>Eukaryota</taxon>
        <taxon>Metazoa</taxon>
        <taxon>Ecdysozoa</taxon>
        <taxon>Arthropoda</taxon>
        <taxon>Hexapoda</taxon>
        <taxon>Insecta</taxon>
        <taxon>Pterygota</taxon>
        <taxon>Neoptera</taxon>
        <taxon>Endopterygota</taxon>
        <taxon>Hymenoptera</taxon>
        <taxon>Apocrita</taxon>
        <taxon>Ichneumonoidea</taxon>
        <taxon>Braconidae</taxon>
        <taxon>Aphidiinae</taxon>
        <taxon>Aphidius</taxon>
    </lineage>
</organism>
<reference evidence="7 8" key="1">
    <citation type="submission" date="2020-08" db="EMBL/GenBank/DDBJ databases">
        <title>Aphidius gifuensis genome sequencing and assembly.</title>
        <authorList>
            <person name="Du Z."/>
        </authorList>
    </citation>
    <scope>NUCLEOTIDE SEQUENCE [LARGE SCALE GENOMIC DNA]</scope>
    <source>
        <strain evidence="7">YNYX2018</strain>
        <tissue evidence="7">Adults</tissue>
    </source>
</reference>
<accession>A0A834XVE1</accession>
<evidence type="ECO:0000256" key="1">
    <source>
        <dbReference type="ARBA" id="ARBA00004273"/>
    </source>
</evidence>
<gene>
    <name evidence="7" type="ORF">HCN44_005129</name>
</gene>
<name>A0A834XVE1_APHGI</name>
<keyword evidence="6" id="KW-0812">Transmembrane</keyword>
<keyword evidence="8" id="KW-1185">Reference proteome</keyword>
<comment type="similarity">
    <text evidence="2">Belongs to the cytochrome c oxidase VIIa family.</text>
</comment>
<evidence type="ECO:0000313" key="8">
    <source>
        <dbReference type="Proteomes" id="UP000639338"/>
    </source>
</evidence>
<comment type="caution">
    <text evidence="7">The sequence shown here is derived from an EMBL/GenBank/DDBJ whole genome shotgun (WGS) entry which is preliminary data.</text>
</comment>
<keyword evidence="5 6" id="KW-0472">Membrane</keyword>
<evidence type="ECO:0000256" key="3">
    <source>
        <dbReference type="ARBA" id="ARBA00022792"/>
    </source>
</evidence>
<keyword evidence="4" id="KW-0496">Mitochondrion</keyword>
<evidence type="ECO:0000256" key="4">
    <source>
        <dbReference type="ARBA" id="ARBA00023128"/>
    </source>
</evidence>
<protein>
    <submittedName>
        <fullName evidence="7">Uncharacterized protein</fullName>
    </submittedName>
</protein>
<dbReference type="Proteomes" id="UP000639338">
    <property type="component" value="Unassembled WGS sequence"/>
</dbReference>
<dbReference type="SUPFAM" id="SSF81419">
    <property type="entry name" value="Mitochondrial cytochrome c oxidase subunit VIIa"/>
    <property type="match status" value="1"/>
</dbReference>
<dbReference type="OrthoDB" id="5966508at2759"/>
<evidence type="ECO:0000313" key="7">
    <source>
        <dbReference type="EMBL" id="KAF7992785.1"/>
    </source>
</evidence>
<sequence length="120" mass="13689">MPSHQFDKFTGRLKNSTNFQPLSPIAPVPLQQAEPPKMIWDSIKTKPATILSGPQAANMSTCCPRVLANQKKFQPPNYMEKEVWKMGGRKDKVLFGITCALMLYGFVDAGEFVWRRMWIK</sequence>
<evidence type="ECO:0000256" key="2">
    <source>
        <dbReference type="ARBA" id="ARBA00009331"/>
    </source>
</evidence>
<keyword evidence="6" id="KW-1133">Transmembrane helix</keyword>